<dbReference type="InterPro" id="IPR019734">
    <property type="entry name" value="TPR_rpt"/>
</dbReference>
<dbReference type="AlphaFoldDB" id="A0AAE0TYW2"/>
<evidence type="ECO:0000313" key="3">
    <source>
        <dbReference type="Proteomes" id="UP001287356"/>
    </source>
</evidence>
<gene>
    <name evidence="2" type="ORF">B0T24DRAFT_609162</name>
</gene>
<dbReference type="EMBL" id="JAULSN010000001">
    <property type="protein sequence ID" value="KAK3384636.1"/>
    <property type="molecule type" value="Genomic_DNA"/>
</dbReference>
<dbReference type="SUPFAM" id="SSF48452">
    <property type="entry name" value="TPR-like"/>
    <property type="match status" value="2"/>
</dbReference>
<dbReference type="PANTHER" id="PTHR46082">
    <property type="entry name" value="ATP/GTP-BINDING PROTEIN-RELATED"/>
    <property type="match status" value="1"/>
</dbReference>
<dbReference type="PANTHER" id="PTHR46082:SF11">
    <property type="entry name" value="AAA+ ATPASE DOMAIN-CONTAINING PROTEIN-RELATED"/>
    <property type="match status" value="1"/>
</dbReference>
<evidence type="ECO:0000256" key="1">
    <source>
        <dbReference type="SAM" id="Coils"/>
    </source>
</evidence>
<feature type="coiled-coil region" evidence="1">
    <location>
        <begin position="23"/>
        <end position="50"/>
    </location>
</feature>
<evidence type="ECO:0008006" key="4">
    <source>
        <dbReference type="Google" id="ProtNLM"/>
    </source>
</evidence>
<reference evidence="2" key="1">
    <citation type="journal article" date="2023" name="Mol. Phylogenet. Evol.">
        <title>Genome-scale phylogeny and comparative genomics of the fungal order Sordariales.</title>
        <authorList>
            <person name="Hensen N."/>
            <person name="Bonometti L."/>
            <person name="Westerberg I."/>
            <person name="Brannstrom I.O."/>
            <person name="Guillou S."/>
            <person name="Cros-Aarteil S."/>
            <person name="Calhoun S."/>
            <person name="Haridas S."/>
            <person name="Kuo A."/>
            <person name="Mondo S."/>
            <person name="Pangilinan J."/>
            <person name="Riley R."/>
            <person name="LaButti K."/>
            <person name="Andreopoulos B."/>
            <person name="Lipzen A."/>
            <person name="Chen C."/>
            <person name="Yan M."/>
            <person name="Daum C."/>
            <person name="Ng V."/>
            <person name="Clum A."/>
            <person name="Steindorff A."/>
            <person name="Ohm R.A."/>
            <person name="Martin F."/>
            <person name="Silar P."/>
            <person name="Natvig D.O."/>
            <person name="Lalanne C."/>
            <person name="Gautier V."/>
            <person name="Ament-Velasquez S.L."/>
            <person name="Kruys A."/>
            <person name="Hutchinson M.I."/>
            <person name="Powell A.J."/>
            <person name="Barry K."/>
            <person name="Miller A.N."/>
            <person name="Grigoriev I.V."/>
            <person name="Debuchy R."/>
            <person name="Gladieux P."/>
            <person name="Hiltunen Thoren M."/>
            <person name="Johannesson H."/>
        </authorList>
    </citation>
    <scope>NUCLEOTIDE SEQUENCE</scope>
    <source>
        <strain evidence="2">CBS 958.72</strain>
    </source>
</reference>
<dbReference type="Gene3D" id="1.25.40.10">
    <property type="entry name" value="Tetratricopeptide repeat domain"/>
    <property type="match status" value="2"/>
</dbReference>
<dbReference type="Proteomes" id="UP001287356">
    <property type="component" value="Unassembled WGS sequence"/>
</dbReference>
<evidence type="ECO:0000313" key="2">
    <source>
        <dbReference type="EMBL" id="KAK3384636.1"/>
    </source>
</evidence>
<reference evidence="2" key="2">
    <citation type="submission" date="2023-06" db="EMBL/GenBank/DDBJ databases">
        <authorList>
            <consortium name="Lawrence Berkeley National Laboratory"/>
            <person name="Haridas S."/>
            <person name="Hensen N."/>
            <person name="Bonometti L."/>
            <person name="Westerberg I."/>
            <person name="Brannstrom I.O."/>
            <person name="Guillou S."/>
            <person name="Cros-Aarteil S."/>
            <person name="Calhoun S."/>
            <person name="Kuo A."/>
            <person name="Mondo S."/>
            <person name="Pangilinan J."/>
            <person name="Riley R."/>
            <person name="Labutti K."/>
            <person name="Andreopoulos B."/>
            <person name="Lipzen A."/>
            <person name="Chen C."/>
            <person name="Yanf M."/>
            <person name="Daum C."/>
            <person name="Ng V."/>
            <person name="Clum A."/>
            <person name="Steindorff A."/>
            <person name="Ohm R."/>
            <person name="Martin F."/>
            <person name="Silar P."/>
            <person name="Natvig D."/>
            <person name="Lalanne C."/>
            <person name="Gautier V."/>
            <person name="Ament-Velasquez S.L."/>
            <person name="Kruys A."/>
            <person name="Hutchinson M.I."/>
            <person name="Powell A.J."/>
            <person name="Barry K."/>
            <person name="Miller A.N."/>
            <person name="Grigoriev I.V."/>
            <person name="Debuchy R."/>
            <person name="Gladieux P."/>
            <person name="Thoren M.H."/>
            <person name="Johannesson H."/>
        </authorList>
    </citation>
    <scope>NUCLEOTIDE SEQUENCE</scope>
    <source>
        <strain evidence="2">CBS 958.72</strain>
    </source>
</reference>
<comment type="caution">
    <text evidence="2">The sequence shown here is derived from an EMBL/GenBank/DDBJ whole genome shotgun (WGS) entry which is preliminary data.</text>
</comment>
<dbReference type="Pfam" id="PF13424">
    <property type="entry name" value="TPR_12"/>
    <property type="match status" value="1"/>
</dbReference>
<protein>
    <recommendedName>
        <fullName evidence="4">Kinesin light chain</fullName>
    </recommendedName>
</protein>
<dbReference type="InterPro" id="IPR011990">
    <property type="entry name" value="TPR-like_helical_dom_sf"/>
</dbReference>
<name>A0AAE0TYW2_9PEZI</name>
<keyword evidence="3" id="KW-1185">Reference proteome</keyword>
<dbReference type="InterPro" id="IPR053137">
    <property type="entry name" value="NLR-like"/>
</dbReference>
<keyword evidence="1" id="KW-0175">Coiled coil</keyword>
<organism evidence="2 3">
    <name type="scientific">Lasiosphaeria ovina</name>
    <dbReference type="NCBI Taxonomy" id="92902"/>
    <lineage>
        <taxon>Eukaryota</taxon>
        <taxon>Fungi</taxon>
        <taxon>Dikarya</taxon>
        <taxon>Ascomycota</taxon>
        <taxon>Pezizomycotina</taxon>
        <taxon>Sordariomycetes</taxon>
        <taxon>Sordariomycetidae</taxon>
        <taxon>Sordariales</taxon>
        <taxon>Lasiosphaeriaceae</taxon>
        <taxon>Lasiosphaeria</taxon>
    </lineage>
</organism>
<sequence>MLANINANQGRWTEAERLLAGEIERTRKELDDVKETVDKLADENRMLIEKYEGTEHVSRLEMMRDEIEAMRRASGETIQVRLRMLHQMGSIYHGQGKYNLAVDTLRKVVGGFEEHLGQQHLSTIAAMGSLAASLIKQGALVDALQVAKVINQRLRQLKGENDGETLQSEMLLAKIQFWLDDDASESVNSLKTLIEKQTALLGPSHSDTLASEATLAGCYMDLQNCTSALELQDAVVKKSEITLNSQHPTTIGRRTRLGEILGSLGRVDSAIELISGGIEDLQGLFGDSHPHSISVQVSLSRALRVKGMLEDAEELGARSLEKLQGMYGEDHALVLAAMATLAGTYSASGRPERASPLLKSAIEISTRMTGLDSRETRYLRSRYAANARGDEEGENQQPLVPGITRHLSDQVAPF</sequence>
<accession>A0AAE0TYW2</accession>
<proteinExistence type="predicted"/>
<dbReference type="Pfam" id="PF13181">
    <property type="entry name" value="TPR_8"/>
    <property type="match status" value="1"/>
</dbReference>